<dbReference type="AlphaFoldDB" id="L1IHH8"/>
<keyword evidence="4" id="KW-1185">Reference proteome</keyword>
<name>L1IHH8_GUITC</name>
<accession>L1IHH8</accession>
<dbReference type="RefSeq" id="XP_005822686.1">
    <property type="nucleotide sequence ID" value="XM_005822629.1"/>
</dbReference>
<sequence>MAVGEGGSFEEVARKDEQFKQEEKNRAWNSEEEEHALREMFEGASNSLVASSCAASIKTPCWEQCKEIWMKIKNDQVGERAKHVVQELEAEHLRPTGILDRLRKGVNPACFGLHTLMKHLDR</sequence>
<dbReference type="HOGENOM" id="CLU_2031118_0_0_1"/>
<dbReference type="EMBL" id="JH993085">
    <property type="protein sequence ID" value="EKX35706.1"/>
    <property type="molecule type" value="Genomic_DNA"/>
</dbReference>
<evidence type="ECO:0000313" key="2">
    <source>
        <dbReference type="EMBL" id="EKX35706.1"/>
    </source>
</evidence>
<reference evidence="3" key="3">
    <citation type="submission" date="2015-06" db="UniProtKB">
        <authorList>
            <consortium name="EnsemblProtists"/>
        </authorList>
    </citation>
    <scope>IDENTIFICATION</scope>
</reference>
<reference evidence="2 4" key="1">
    <citation type="journal article" date="2012" name="Nature">
        <title>Algal genomes reveal evolutionary mosaicism and the fate of nucleomorphs.</title>
        <authorList>
            <consortium name="DOE Joint Genome Institute"/>
            <person name="Curtis B.A."/>
            <person name="Tanifuji G."/>
            <person name="Burki F."/>
            <person name="Gruber A."/>
            <person name="Irimia M."/>
            <person name="Maruyama S."/>
            <person name="Arias M.C."/>
            <person name="Ball S.G."/>
            <person name="Gile G.H."/>
            <person name="Hirakawa Y."/>
            <person name="Hopkins J.F."/>
            <person name="Kuo A."/>
            <person name="Rensing S.A."/>
            <person name="Schmutz J."/>
            <person name="Symeonidi A."/>
            <person name="Elias M."/>
            <person name="Eveleigh R.J."/>
            <person name="Herman E.K."/>
            <person name="Klute M.J."/>
            <person name="Nakayama T."/>
            <person name="Obornik M."/>
            <person name="Reyes-Prieto A."/>
            <person name="Armbrust E.V."/>
            <person name="Aves S.J."/>
            <person name="Beiko R.G."/>
            <person name="Coutinho P."/>
            <person name="Dacks J.B."/>
            <person name="Durnford D.G."/>
            <person name="Fast N.M."/>
            <person name="Green B.R."/>
            <person name="Grisdale C.J."/>
            <person name="Hempel F."/>
            <person name="Henrissat B."/>
            <person name="Hoppner M.P."/>
            <person name="Ishida K."/>
            <person name="Kim E."/>
            <person name="Koreny L."/>
            <person name="Kroth P.G."/>
            <person name="Liu Y."/>
            <person name="Malik S.B."/>
            <person name="Maier U.G."/>
            <person name="McRose D."/>
            <person name="Mock T."/>
            <person name="Neilson J.A."/>
            <person name="Onodera N.T."/>
            <person name="Poole A.M."/>
            <person name="Pritham E.J."/>
            <person name="Richards T.A."/>
            <person name="Rocap G."/>
            <person name="Roy S.W."/>
            <person name="Sarai C."/>
            <person name="Schaack S."/>
            <person name="Shirato S."/>
            <person name="Slamovits C.H."/>
            <person name="Spencer D.F."/>
            <person name="Suzuki S."/>
            <person name="Worden A.Z."/>
            <person name="Zauner S."/>
            <person name="Barry K."/>
            <person name="Bell C."/>
            <person name="Bharti A.K."/>
            <person name="Crow J.A."/>
            <person name="Grimwood J."/>
            <person name="Kramer R."/>
            <person name="Lindquist E."/>
            <person name="Lucas S."/>
            <person name="Salamov A."/>
            <person name="McFadden G.I."/>
            <person name="Lane C.E."/>
            <person name="Keeling P.J."/>
            <person name="Gray M.W."/>
            <person name="Grigoriev I.V."/>
            <person name="Archibald J.M."/>
        </authorList>
    </citation>
    <scope>NUCLEOTIDE SEQUENCE</scope>
    <source>
        <strain evidence="2 4">CCMP2712</strain>
    </source>
</reference>
<evidence type="ECO:0000313" key="4">
    <source>
        <dbReference type="Proteomes" id="UP000011087"/>
    </source>
</evidence>
<dbReference type="PaxDb" id="55529-EKX35706"/>
<dbReference type="OrthoDB" id="10578856at2759"/>
<dbReference type="GeneID" id="17292485"/>
<dbReference type="KEGG" id="gtt:GUITHDRAFT_146271"/>
<dbReference type="Proteomes" id="UP000011087">
    <property type="component" value="Unassembled WGS sequence"/>
</dbReference>
<gene>
    <name evidence="2" type="ORF">GUITHDRAFT_146271</name>
</gene>
<proteinExistence type="predicted"/>
<dbReference type="EnsemblProtists" id="EKX35706">
    <property type="protein sequence ID" value="EKX35706"/>
    <property type="gene ID" value="GUITHDRAFT_146271"/>
</dbReference>
<evidence type="ECO:0000313" key="3">
    <source>
        <dbReference type="EnsemblProtists" id="EKX35706"/>
    </source>
</evidence>
<feature type="region of interest" description="Disordered" evidence="1">
    <location>
        <begin position="1"/>
        <end position="33"/>
    </location>
</feature>
<organism evidence="2">
    <name type="scientific">Guillardia theta (strain CCMP2712)</name>
    <name type="common">Cryptophyte</name>
    <dbReference type="NCBI Taxonomy" id="905079"/>
    <lineage>
        <taxon>Eukaryota</taxon>
        <taxon>Cryptophyceae</taxon>
        <taxon>Pyrenomonadales</taxon>
        <taxon>Geminigeraceae</taxon>
        <taxon>Guillardia</taxon>
    </lineage>
</organism>
<protein>
    <submittedName>
        <fullName evidence="2 3">Uncharacterized protein</fullName>
    </submittedName>
</protein>
<reference evidence="4" key="2">
    <citation type="submission" date="2012-11" db="EMBL/GenBank/DDBJ databases">
        <authorList>
            <person name="Kuo A."/>
            <person name="Curtis B.A."/>
            <person name="Tanifuji G."/>
            <person name="Burki F."/>
            <person name="Gruber A."/>
            <person name="Irimia M."/>
            <person name="Maruyama S."/>
            <person name="Arias M.C."/>
            <person name="Ball S.G."/>
            <person name="Gile G.H."/>
            <person name="Hirakawa Y."/>
            <person name="Hopkins J.F."/>
            <person name="Rensing S.A."/>
            <person name="Schmutz J."/>
            <person name="Symeonidi A."/>
            <person name="Elias M."/>
            <person name="Eveleigh R.J."/>
            <person name="Herman E.K."/>
            <person name="Klute M.J."/>
            <person name="Nakayama T."/>
            <person name="Obornik M."/>
            <person name="Reyes-Prieto A."/>
            <person name="Armbrust E.V."/>
            <person name="Aves S.J."/>
            <person name="Beiko R.G."/>
            <person name="Coutinho P."/>
            <person name="Dacks J.B."/>
            <person name="Durnford D.G."/>
            <person name="Fast N.M."/>
            <person name="Green B.R."/>
            <person name="Grisdale C."/>
            <person name="Hempe F."/>
            <person name="Henrissat B."/>
            <person name="Hoppner M.P."/>
            <person name="Ishida K.-I."/>
            <person name="Kim E."/>
            <person name="Koreny L."/>
            <person name="Kroth P.G."/>
            <person name="Liu Y."/>
            <person name="Malik S.-B."/>
            <person name="Maier U.G."/>
            <person name="McRose D."/>
            <person name="Mock T."/>
            <person name="Neilson J.A."/>
            <person name="Onodera N.T."/>
            <person name="Poole A.M."/>
            <person name="Pritham E.J."/>
            <person name="Richards T.A."/>
            <person name="Rocap G."/>
            <person name="Roy S.W."/>
            <person name="Sarai C."/>
            <person name="Schaack S."/>
            <person name="Shirato S."/>
            <person name="Slamovits C.H."/>
            <person name="Spencer D.F."/>
            <person name="Suzuki S."/>
            <person name="Worden A.Z."/>
            <person name="Zauner S."/>
            <person name="Barry K."/>
            <person name="Bell C."/>
            <person name="Bharti A.K."/>
            <person name="Crow J.A."/>
            <person name="Grimwood J."/>
            <person name="Kramer R."/>
            <person name="Lindquist E."/>
            <person name="Lucas S."/>
            <person name="Salamov A."/>
            <person name="McFadden G.I."/>
            <person name="Lane C.E."/>
            <person name="Keeling P.J."/>
            <person name="Gray M.W."/>
            <person name="Grigoriev I.V."/>
            <person name="Archibald J.M."/>
        </authorList>
    </citation>
    <scope>NUCLEOTIDE SEQUENCE</scope>
    <source>
        <strain evidence="4">CCMP2712</strain>
    </source>
</reference>
<evidence type="ECO:0000256" key="1">
    <source>
        <dbReference type="SAM" id="MobiDB-lite"/>
    </source>
</evidence>
<feature type="compositionally biased region" description="Basic and acidic residues" evidence="1">
    <location>
        <begin position="11"/>
        <end position="26"/>
    </location>
</feature>